<sequence length="285" mass="32508">MTNFRKIIRLYHMDGSVDGRWMCDLSNWTGKAYKIPRTCLKKCDERDDLRTPGIYFLFGIDEETNRQSVYVGESEDVYTRLTHHFKDKDEGYWTETIAFVSKDDHLNKAHIKYLEHQLYSIMKEAQRYTVRNGSVPRKSVVSEIEQAELEEFMSNVKLLVSTLGHRAFDPLREKEGSTSNSTFHFIRSQGKGGKAEGQMTNEGFVVMKGSYISPTVADYVPKGTKEARKKHAAIIDENSILQEDALFSSPSSASSFVCGKNSNGWVDWKTAEGKTLREVEDSKLT</sequence>
<dbReference type="InterPro" id="IPR025579">
    <property type="entry name" value="DUF4357"/>
</dbReference>
<feature type="domain" description="GIY-YIG" evidence="1">
    <location>
        <begin position="50"/>
        <end position="130"/>
    </location>
</feature>
<dbReference type="Proteomes" id="UP000242662">
    <property type="component" value="Unassembled WGS sequence"/>
</dbReference>
<evidence type="ECO:0000259" key="1">
    <source>
        <dbReference type="PROSITE" id="PS50164"/>
    </source>
</evidence>
<protein>
    <recommendedName>
        <fullName evidence="1">GIY-YIG domain-containing protein</fullName>
    </recommendedName>
</protein>
<dbReference type="OrthoDB" id="2656488at2"/>
<organism evidence="2 3">
    <name type="scientific">Shouchella lonarensis</name>
    <dbReference type="NCBI Taxonomy" id="1464122"/>
    <lineage>
        <taxon>Bacteria</taxon>
        <taxon>Bacillati</taxon>
        <taxon>Bacillota</taxon>
        <taxon>Bacilli</taxon>
        <taxon>Bacillales</taxon>
        <taxon>Bacillaceae</taxon>
        <taxon>Shouchella</taxon>
    </lineage>
</organism>
<dbReference type="STRING" id="1464122.SAMN05421737_101117"/>
<dbReference type="InterPro" id="IPR000305">
    <property type="entry name" value="GIY-YIG_endonuc"/>
</dbReference>
<evidence type="ECO:0000313" key="2">
    <source>
        <dbReference type="EMBL" id="SDB81853.1"/>
    </source>
</evidence>
<dbReference type="CDD" id="cd10447">
    <property type="entry name" value="GIY-YIG_unchar_2"/>
    <property type="match status" value="1"/>
</dbReference>
<dbReference type="RefSeq" id="WP_090774365.1">
    <property type="nucleotide sequence ID" value="NZ_FMYM01000001.1"/>
</dbReference>
<reference evidence="3" key="1">
    <citation type="submission" date="2016-09" db="EMBL/GenBank/DDBJ databases">
        <authorList>
            <person name="Varghese N."/>
            <person name="Submissions S."/>
        </authorList>
    </citation>
    <scope>NUCLEOTIDE SEQUENCE [LARGE SCALE GENOMIC DNA]</scope>
    <source>
        <strain evidence="3">25nlg</strain>
    </source>
</reference>
<evidence type="ECO:0000313" key="3">
    <source>
        <dbReference type="Proteomes" id="UP000242662"/>
    </source>
</evidence>
<keyword evidence="3" id="KW-1185">Reference proteome</keyword>
<proteinExistence type="predicted"/>
<dbReference type="PROSITE" id="PS50164">
    <property type="entry name" value="GIY_YIG"/>
    <property type="match status" value="1"/>
</dbReference>
<dbReference type="Pfam" id="PF14267">
    <property type="entry name" value="DUF4357"/>
    <property type="match status" value="1"/>
</dbReference>
<dbReference type="AlphaFoldDB" id="A0A1G6GJ45"/>
<dbReference type="EMBL" id="FMYM01000001">
    <property type="protein sequence ID" value="SDB81853.1"/>
    <property type="molecule type" value="Genomic_DNA"/>
</dbReference>
<gene>
    <name evidence="2" type="ORF">SAMN05421737_101117</name>
</gene>
<accession>A0A1G6GJ45</accession>
<name>A0A1G6GJ45_9BACI</name>